<dbReference type="PANTHER" id="PTHR23416">
    <property type="entry name" value="SIALIC ACID SYNTHASE-RELATED"/>
    <property type="match status" value="1"/>
</dbReference>
<dbReference type="Proteomes" id="UP000278164">
    <property type="component" value="Unassembled WGS sequence"/>
</dbReference>
<evidence type="ECO:0000256" key="2">
    <source>
        <dbReference type="ARBA" id="ARBA00022679"/>
    </source>
</evidence>
<dbReference type="InterPro" id="IPR051159">
    <property type="entry name" value="Hexapeptide_acetyltransf"/>
</dbReference>
<dbReference type="SUPFAM" id="SSF51161">
    <property type="entry name" value="Trimeric LpxA-like enzymes"/>
    <property type="match status" value="1"/>
</dbReference>
<accession>A0A3L7ZN18</accession>
<keyword evidence="4" id="KW-0012">Acyltransferase</keyword>
<evidence type="ECO:0000313" key="5">
    <source>
        <dbReference type="EMBL" id="RLT73158.1"/>
    </source>
</evidence>
<reference evidence="5 6" key="1">
    <citation type="submission" date="2018-09" db="EMBL/GenBank/DDBJ databases">
        <title>Murine metabolic-syndrome-specific gut microbial biobank.</title>
        <authorList>
            <person name="Liu C."/>
        </authorList>
    </citation>
    <scope>NUCLEOTIDE SEQUENCE [LARGE SCALE GENOMIC DNA]</scope>
    <source>
        <strain evidence="5 6">8-P5</strain>
    </source>
</reference>
<evidence type="ECO:0000313" key="6">
    <source>
        <dbReference type="Proteomes" id="UP000278164"/>
    </source>
</evidence>
<protein>
    <submittedName>
        <fullName evidence="5">Galactoside O-acetyltransferase</fullName>
    </submittedName>
</protein>
<evidence type="ECO:0000256" key="1">
    <source>
        <dbReference type="ARBA" id="ARBA00007274"/>
    </source>
</evidence>
<name>A0A3L7ZN18_PARDI</name>
<dbReference type="EMBL" id="RAYI01000021">
    <property type="protein sequence ID" value="RLT73158.1"/>
    <property type="molecule type" value="Genomic_DNA"/>
</dbReference>
<dbReference type="PANTHER" id="PTHR23416:SF23">
    <property type="entry name" value="ACETYLTRANSFERASE C18B11.09C-RELATED"/>
    <property type="match status" value="1"/>
</dbReference>
<comment type="similarity">
    <text evidence="1">Belongs to the transferase hexapeptide repeat family.</text>
</comment>
<keyword evidence="3" id="KW-0677">Repeat</keyword>
<proteinExistence type="inferred from homology"/>
<dbReference type="InterPro" id="IPR011004">
    <property type="entry name" value="Trimer_LpxA-like_sf"/>
</dbReference>
<dbReference type="OrthoDB" id="9812571at2"/>
<evidence type="ECO:0000256" key="3">
    <source>
        <dbReference type="ARBA" id="ARBA00022737"/>
    </source>
</evidence>
<dbReference type="Gene3D" id="2.160.10.10">
    <property type="entry name" value="Hexapeptide repeat proteins"/>
    <property type="match status" value="1"/>
</dbReference>
<dbReference type="InterPro" id="IPR018357">
    <property type="entry name" value="Hexapep_transf_CS"/>
</dbReference>
<gene>
    <name evidence="5" type="ORF">D7V78_12145</name>
</gene>
<dbReference type="RefSeq" id="WP_121736443.1">
    <property type="nucleotide sequence ID" value="NZ_QXXG01000004.1"/>
</dbReference>
<dbReference type="GO" id="GO:0008374">
    <property type="term" value="F:O-acyltransferase activity"/>
    <property type="evidence" value="ECO:0007669"/>
    <property type="project" value="TreeGrafter"/>
</dbReference>
<dbReference type="AlphaFoldDB" id="A0A3L7ZN18"/>
<dbReference type="Pfam" id="PF00132">
    <property type="entry name" value="Hexapep"/>
    <property type="match status" value="1"/>
</dbReference>
<comment type="caution">
    <text evidence="5">The sequence shown here is derived from an EMBL/GenBank/DDBJ whole genome shotgun (WGS) entry which is preliminary data.</text>
</comment>
<dbReference type="PROSITE" id="PS00101">
    <property type="entry name" value="HEXAPEP_TRANSFERASES"/>
    <property type="match status" value="1"/>
</dbReference>
<keyword evidence="2 5" id="KW-0808">Transferase</keyword>
<organism evidence="5 6">
    <name type="scientific">Parabacteroides distasonis</name>
    <dbReference type="NCBI Taxonomy" id="823"/>
    <lineage>
        <taxon>Bacteria</taxon>
        <taxon>Pseudomonadati</taxon>
        <taxon>Bacteroidota</taxon>
        <taxon>Bacteroidia</taxon>
        <taxon>Bacteroidales</taxon>
        <taxon>Tannerellaceae</taxon>
        <taxon>Parabacteroides</taxon>
    </lineage>
</organism>
<evidence type="ECO:0000256" key="4">
    <source>
        <dbReference type="ARBA" id="ARBA00023315"/>
    </source>
</evidence>
<sequence>MEELRIDMRKPEEANPAEGIRCAQLCFRINHTMPYTEEYDKLINELFLGNIGENSRIMPPVNVVRGNKVKIGRNVVIMNNSLFMAAGGITIDDDVMVAANAQLISNNHDLYDHQVLTCKPVHLKRNCWIGAGATLLPGVTVGENAVVAAGAVVTKNVEPNTVVGGNPAKIIRRLSDK</sequence>
<dbReference type="InterPro" id="IPR001451">
    <property type="entry name" value="Hexapep"/>
</dbReference>